<dbReference type="EMBL" id="JQIM01000007">
    <property type="protein sequence ID" value="KGX17238.1"/>
    <property type="molecule type" value="Genomic_DNA"/>
</dbReference>
<dbReference type="Pfam" id="PF03746">
    <property type="entry name" value="LamB_YcsF"/>
    <property type="match status" value="1"/>
</dbReference>
<sequence length="256" mass="26721">MAAIDLNVNIGEGGAHDDALLAYATSINVACGWHAGDPTTMHKAASAALARDIAIGAHPSYPARPHVGRRSLEMNHDTLYAGIQYQIGALAGIVKALGGRLAHVKPHGTLYNDAERDASIAEVVVTAVRRVDPFLAIYGLSGGQLLAAARGAGLVAIAETFANRGYRPNGTLVPRSEAGAFIDDPRKIARRATELASAGRLQADDGSWISVKAQSLSLCGHGPDAVVFARAIHAALRSASCSLRRPIRVDTNTAIP</sequence>
<dbReference type="PANTHER" id="PTHR30292">
    <property type="entry name" value="UNCHARACTERIZED PROTEIN YBGL-RELATED"/>
    <property type="match status" value="1"/>
</dbReference>
<name>A0AA40JJ46_BURPE</name>
<dbReference type="NCBIfam" id="NF003814">
    <property type="entry name" value="PRK05406.1-3"/>
    <property type="match status" value="1"/>
</dbReference>
<evidence type="ECO:0000256" key="1">
    <source>
        <dbReference type="ARBA" id="ARBA00022840"/>
    </source>
</evidence>
<dbReference type="InterPro" id="IPR005501">
    <property type="entry name" value="LamB/YcsF/PxpA-like"/>
</dbReference>
<accession>A0AA40JJ46</accession>
<proteinExistence type="predicted"/>
<organism evidence="2 3">
    <name type="scientific">Burkholderia pseudomallei</name>
    <name type="common">Pseudomonas pseudomallei</name>
    <dbReference type="NCBI Taxonomy" id="28450"/>
    <lineage>
        <taxon>Bacteria</taxon>
        <taxon>Pseudomonadati</taxon>
        <taxon>Pseudomonadota</taxon>
        <taxon>Betaproteobacteria</taxon>
        <taxon>Burkholderiales</taxon>
        <taxon>Burkholderiaceae</taxon>
        <taxon>Burkholderia</taxon>
        <taxon>pseudomallei group</taxon>
    </lineage>
</organism>
<gene>
    <name evidence="2" type="ORF">Y036_5974</name>
</gene>
<evidence type="ECO:0000313" key="2">
    <source>
        <dbReference type="EMBL" id="KGX17238.1"/>
    </source>
</evidence>
<protein>
    <submittedName>
        <fullName evidence="2">LamB/YcsF family protein</fullName>
    </submittedName>
</protein>
<dbReference type="SUPFAM" id="SSF88713">
    <property type="entry name" value="Glycoside hydrolase/deacetylase"/>
    <property type="match status" value="1"/>
</dbReference>
<reference evidence="2 3" key="1">
    <citation type="submission" date="2014-08" db="EMBL/GenBank/DDBJ databases">
        <authorList>
            <person name="Bunnell A."/>
            <person name="Chain P.S."/>
            <person name="Chertkov O."/>
            <person name="Currie B.J."/>
            <person name="Daligault H.E."/>
            <person name="Davenport K.W."/>
            <person name="Davis C."/>
            <person name="Gleasner C.D."/>
            <person name="Johnson S.L."/>
            <person name="Kaestli M."/>
            <person name="Koren S."/>
            <person name="Kunde Y.A."/>
            <person name="Mayo M."/>
            <person name="McMurry K.K."/>
            <person name="Price E.P."/>
            <person name="Reitenga K.G."/>
            <person name="Robison R."/>
            <person name="Rosovitz M.J."/>
            <person name="Sarovich D.S."/>
            <person name="Teshima H."/>
        </authorList>
    </citation>
    <scope>NUCLEOTIDE SEQUENCE [LARGE SCALE GENOMIC DNA]</scope>
    <source>
        <strain evidence="2 3">MSHR44</strain>
    </source>
</reference>
<dbReference type="AlphaFoldDB" id="A0AA40JJ46"/>
<dbReference type="Gene3D" id="3.20.20.370">
    <property type="entry name" value="Glycoside hydrolase/deacetylase"/>
    <property type="match status" value="1"/>
</dbReference>
<dbReference type="InterPro" id="IPR011330">
    <property type="entry name" value="Glyco_hydro/deAcase_b/a-brl"/>
</dbReference>
<keyword evidence="1" id="KW-0067">ATP-binding</keyword>
<dbReference type="GO" id="GO:0005975">
    <property type="term" value="P:carbohydrate metabolic process"/>
    <property type="evidence" value="ECO:0007669"/>
    <property type="project" value="InterPro"/>
</dbReference>
<dbReference type="Proteomes" id="UP000030475">
    <property type="component" value="Unassembled WGS sequence"/>
</dbReference>
<keyword evidence="1" id="KW-0547">Nucleotide-binding</keyword>
<dbReference type="PANTHER" id="PTHR30292:SF0">
    <property type="entry name" value="5-OXOPROLINASE SUBUNIT A"/>
    <property type="match status" value="1"/>
</dbReference>
<evidence type="ECO:0000313" key="3">
    <source>
        <dbReference type="Proteomes" id="UP000030475"/>
    </source>
</evidence>
<comment type="caution">
    <text evidence="2">The sequence shown here is derived from an EMBL/GenBank/DDBJ whole genome shotgun (WGS) entry which is preliminary data.</text>
</comment>
<dbReference type="RefSeq" id="WP_038740573.1">
    <property type="nucleotide sequence ID" value="NZ_KN323090.1"/>
</dbReference>